<dbReference type="EMBL" id="JAGGNH010000001">
    <property type="protein sequence ID" value="KAJ0986160.1"/>
    <property type="molecule type" value="Genomic_DNA"/>
</dbReference>
<evidence type="ECO:0000313" key="3">
    <source>
        <dbReference type="Proteomes" id="UP001085076"/>
    </source>
</evidence>
<name>A0A9D5HR09_9LILI</name>
<sequence length="188" mass="21154">MPSGLTYYPVIELGAKTLLVPRNFPIGCISAYLSIFHVSNAEDYDEETGCIKWLNEFSEYHNQLLIKELDHLRKMHPHTIIIYGDYYQALMTIYQSPEKYGFQSSPLGACCGSGALYNYNSSCLCGESGSTVCMEPSRYVSWDGMHLIEVAYVNIAIGLLGGKYTNPPFTETCTLLEPIGNLELWNYM</sequence>
<gene>
    <name evidence="2" type="ORF">J5N97_004516</name>
</gene>
<dbReference type="Gene3D" id="3.40.50.1110">
    <property type="entry name" value="SGNH hydrolase"/>
    <property type="match status" value="1"/>
</dbReference>
<comment type="similarity">
    <text evidence="1">Belongs to the 'GDSL' lipolytic enzyme family.</text>
</comment>
<dbReference type="Proteomes" id="UP001085076">
    <property type="component" value="Miscellaneous, Linkage group lg01"/>
</dbReference>
<dbReference type="PANTHER" id="PTHR22835:SF663">
    <property type="entry name" value="LIPASE-LIKE"/>
    <property type="match status" value="1"/>
</dbReference>
<dbReference type="PANTHER" id="PTHR22835">
    <property type="entry name" value="ZINC FINGER FYVE DOMAIN CONTAINING PROTEIN"/>
    <property type="match status" value="1"/>
</dbReference>
<keyword evidence="3" id="KW-1185">Reference proteome</keyword>
<protein>
    <recommendedName>
        <fullName evidence="4">GDSL esterase/lipase</fullName>
    </recommendedName>
</protein>
<comment type="caution">
    <text evidence="2">The sequence shown here is derived from an EMBL/GenBank/DDBJ whole genome shotgun (WGS) entry which is preliminary data.</text>
</comment>
<reference evidence="2" key="2">
    <citation type="journal article" date="2022" name="Hortic Res">
        <title>The genome of Dioscorea zingiberensis sheds light on the biosynthesis, origin and evolution of the medicinally important diosgenin saponins.</title>
        <authorList>
            <person name="Li Y."/>
            <person name="Tan C."/>
            <person name="Li Z."/>
            <person name="Guo J."/>
            <person name="Li S."/>
            <person name="Chen X."/>
            <person name="Wang C."/>
            <person name="Dai X."/>
            <person name="Yang H."/>
            <person name="Song W."/>
            <person name="Hou L."/>
            <person name="Xu J."/>
            <person name="Tong Z."/>
            <person name="Xu A."/>
            <person name="Yuan X."/>
            <person name="Wang W."/>
            <person name="Yang Q."/>
            <person name="Chen L."/>
            <person name="Sun Z."/>
            <person name="Wang K."/>
            <person name="Pan B."/>
            <person name="Chen J."/>
            <person name="Bao Y."/>
            <person name="Liu F."/>
            <person name="Qi X."/>
            <person name="Gang D.R."/>
            <person name="Wen J."/>
            <person name="Li J."/>
        </authorList>
    </citation>
    <scope>NUCLEOTIDE SEQUENCE</scope>
    <source>
        <strain evidence="2">Dzin_1.0</strain>
    </source>
</reference>
<evidence type="ECO:0008006" key="4">
    <source>
        <dbReference type="Google" id="ProtNLM"/>
    </source>
</evidence>
<evidence type="ECO:0000256" key="1">
    <source>
        <dbReference type="ARBA" id="ARBA00008668"/>
    </source>
</evidence>
<dbReference type="OrthoDB" id="1600564at2759"/>
<proteinExistence type="inferred from homology"/>
<dbReference type="InterPro" id="IPR036514">
    <property type="entry name" value="SGNH_hydro_sf"/>
</dbReference>
<accession>A0A9D5HR09</accession>
<reference evidence="2" key="1">
    <citation type="submission" date="2021-03" db="EMBL/GenBank/DDBJ databases">
        <authorList>
            <person name="Li Z."/>
            <person name="Yang C."/>
        </authorList>
    </citation>
    <scope>NUCLEOTIDE SEQUENCE</scope>
    <source>
        <strain evidence="2">Dzin_1.0</strain>
        <tissue evidence="2">Leaf</tissue>
    </source>
</reference>
<dbReference type="AlphaFoldDB" id="A0A9D5HR09"/>
<evidence type="ECO:0000313" key="2">
    <source>
        <dbReference type="EMBL" id="KAJ0986160.1"/>
    </source>
</evidence>
<organism evidence="2 3">
    <name type="scientific">Dioscorea zingiberensis</name>
    <dbReference type="NCBI Taxonomy" id="325984"/>
    <lineage>
        <taxon>Eukaryota</taxon>
        <taxon>Viridiplantae</taxon>
        <taxon>Streptophyta</taxon>
        <taxon>Embryophyta</taxon>
        <taxon>Tracheophyta</taxon>
        <taxon>Spermatophyta</taxon>
        <taxon>Magnoliopsida</taxon>
        <taxon>Liliopsida</taxon>
        <taxon>Dioscoreales</taxon>
        <taxon>Dioscoreaceae</taxon>
        <taxon>Dioscorea</taxon>
    </lineage>
</organism>